<feature type="compositionally biased region" description="Polar residues" evidence="1">
    <location>
        <begin position="186"/>
        <end position="196"/>
    </location>
</feature>
<feature type="compositionally biased region" description="Basic and acidic residues" evidence="1">
    <location>
        <begin position="222"/>
        <end position="250"/>
    </location>
</feature>
<dbReference type="Pfam" id="PF06985">
    <property type="entry name" value="HET"/>
    <property type="match status" value="1"/>
</dbReference>
<organism evidence="3 4">
    <name type="scientific">Colletotrichum orchidophilum</name>
    <dbReference type="NCBI Taxonomy" id="1209926"/>
    <lineage>
        <taxon>Eukaryota</taxon>
        <taxon>Fungi</taxon>
        <taxon>Dikarya</taxon>
        <taxon>Ascomycota</taxon>
        <taxon>Pezizomycotina</taxon>
        <taxon>Sordariomycetes</taxon>
        <taxon>Hypocreomycetidae</taxon>
        <taxon>Glomerellales</taxon>
        <taxon>Glomerellaceae</taxon>
        <taxon>Colletotrichum</taxon>
    </lineage>
</organism>
<feature type="compositionally biased region" description="Basic and acidic residues" evidence="1">
    <location>
        <begin position="1204"/>
        <end position="1222"/>
    </location>
</feature>
<feature type="domain" description="Heterokaryon incompatibility" evidence="2">
    <location>
        <begin position="638"/>
        <end position="783"/>
    </location>
</feature>
<dbReference type="InterPro" id="IPR052895">
    <property type="entry name" value="HetReg/Transcr_Mod"/>
</dbReference>
<feature type="region of interest" description="Disordered" evidence="1">
    <location>
        <begin position="365"/>
        <end position="384"/>
    </location>
</feature>
<accession>A0A1G4BRR6</accession>
<gene>
    <name evidence="3" type="ORF">CORC01_00409</name>
</gene>
<evidence type="ECO:0000313" key="4">
    <source>
        <dbReference type="Proteomes" id="UP000176998"/>
    </source>
</evidence>
<name>A0A1G4BRR6_9PEZI</name>
<feature type="region of interest" description="Disordered" evidence="1">
    <location>
        <begin position="1192"/>
        <end position="1222"/>
    </location>
</feature>
<feature type="compositionally biased region" description="Basic and acidic residues" evidence="1">
    <location>
        <begin position="315"/>
        <end position="332"/>
    </location>
</feature>
<dbReference type="PANTHER" id="PTHR24148">
    <property type="entry name" value="ANKYRIN REPEAT DOMAIN-CONTAINING PROTEIN 39 HOMOLOG-RELATED"/>
    <property type="match status" value="1"/>
</dbReference>
<feature type="region of interest" description="Disordered" evidence="1">
    <location>
        <begin position="1"/>
        <end position="60"/>
    </location>
</feature>
<feature type="compositionally biased region" description="Basic and acidic residues" evidence="1">
    <location>
        <begin position="260"/>
        <end position="293"/>
    </location>
</feature>
<feature type="compositionally biased region" description="Basic and acidic residues" evidence="1">
    <location>
        <begin position="1"/>
        <end position="10"/>
    </location>
</feature>
<sequence length="1368" mass="154031">MARSEFHEGESSTAQLKGKIHDLREAQERTRPEREKLSNLAKNDLKEAKQLARDSAKQIEDMREEDLASLGRSIKRHLEDAIDALDRTLTQLDNASHVQTSTDNGDTAQKLDIRLRALELEKHEREKTLADMRAARREIEEEIAKWSDSDQSDNSMSANEAEESEFESHVDGGGIQLPEEGHASETAAQNMLTHDTNGAAKRETQPANEAESPCAMSSVRESWSDDPGKNSDDSNKSELEGYEGHEEEHAVQIQGNPAEGKQEGGKQEGGKQEEGKQEEGKQEGKQEEGKQEEAQQQESKQQETESEEEDEEENDDKKKMSEEDVKGWERDKRHSIRMQMMYKGIEIGESGETIKVLKRKIARLKRKSNRSNKRKIDDESDAEEDLDLEEMRAEKENKQELSEYDRLSKRKQALGALQVEKAALEVNYSGASSGERADLPRIAMRMLHRMRRSEELRGNRDRKWMMVLDMMVHLHSLDHGDAPRSNSDTSDDDDEADDTAKTVNQKFLELQGEMIKKTQTLENLIERILERLLGHRQIFDLSKVLRKEMDLEHKWLAHLENSGKLDTAEDSLIYGKHGHLFTDNRDEVQNMYTELKGDQFRVFILIPAPAAYYPIICKMETWSTASLSPSAGGRGKEYAALSYFWDSETYNGRLYFVHPDHDASVKESEWGSTARNAAQVRIRNNLYRALLRLRRCGRDAQPSKTEQLSRMVEIYSGASNVCIWLGESDNEGRSDEAMQFISTIMDFALLDRHAHDAKQARKWYALSELMRDRWFSQRWVVQEIALAKHATVHCGGRKVQWSDFADAASLLISNQETVSSLFDDHSEWREGRKTIGDVSTFGAAILLEATNNLFRRKPDGDIKKPIKTIEYLATSLKTFDTGDPRDLIYSLVSIASDTAGELWSPESESSAPTLVLEVDYQKPQVVVFKDFTKFCVDISKSLDIICRPWAMPITGSKSDSLPSWIPLLENSEFGTPEEVYSGRKNGDGLVGPAGSPNYQASGQLVCRVEFKLGGDSSQTSESHMDTGVNDTTAEQDSDLGLVDTDDVLLAKGLKLAEITAVSPRNTGGVIHRESLQMGGWEGFKRDTNSVPDRIWRTLVADRDQNGHIPPSWYQRACLRCLEIADTFNNGDLNVSELLMGKSEMLQKYLSRVRNVTWNRRFFTTELPDSETLRERNGEEIEETLSAGFPVVATTRDISESGDAESTRSREGNEQEVEENMHQQGIEEARQLGIVGTKLSVLPAHHPVRLVHAALRDDEVRERNLTLKVSHDSTASPGFPITSTAISDRELPDKHRVVLLNDLNVCCPSVDHMDLDFGGAMLSQTGAITTTNSFTVSEAEPFGATVLVLSGEPAGVTQLPKNPEQFMHH</sequence>
<evidence type="ECO:0000259" key="2">
    <source>
        <dbReference type="Pfam" id="PF06985"/>
    </source>
</evidence>
<feature type="compositionally biased region" description="Acidic residues" evidence="1">
    <location>
        <begin position="304"/>
        <end position="314"/>
    </location>
</feature>
<dbReference type="Proteomes" id="UP000176998">
    <property type="component" value="Unassembled WGS sequence"/>
</dbReference>
<feature type="region of interest" description="Disordered" evidence="1">
    <location>
        <begin position="142"/>
        <end position="335"/>
    </location>
</feature>
<dbReference type="InterPro" id="IPR010730">
    <property type="entry name" value="HET"/>
</dbReference>
<dbReference type="PANTHER" id="PTHR24148:SF64">
    <property type="entry name" value="HETEROKARYON INCOMPATIBILITY DOMAIN-CONTAINING PROTEIN"/>
    <property type="match status" value="1"/>
</dbReference>
<dbReference type="STRING" id="1209926.A0A1G4BRR6"/>
<feature type="region of interest" description="Disordered" evidence="1">
    <location>
        <begin position="1015"/>
        <end position="1034"/>
    </location>
</feature>
<proteinExistence type="predicted"/>
<reference evidence="3 4" key="1">
    <citation type="submission" date="2016-09" db="EMBL/GenBank/DDBJ databases">
        <authorList>
            <person name="Capua I."/>
            <person name="De Benedictis P."/>
            <person name="Joannis T."/>
            <person name="Lombin L.H."/>
            <person name="Cattoli G."/>
        </authorList>
    </citation>
    <scope>NUCLEOTIDE SEQUENCE [LARGE SCALE GENOMIC DNA]</scope>
    <source>
        <strain evidence="3 4">IMI 309357</strain>
    </source>
</reference>
<dbReference type="GeneID" id="34553576"/>
<dbReference type="RefSeq" id="XP_022481205.1">
    <property type="nucleotide sequence ID" value="XM_022612066.1"/>
</dbReference>
<feature type="compositionally biased region" description="Basic and acidic residues" evidence="1">
    <location>
        <begin position="19"/>
        <end position="60"/>
    </location>
</feature>
<protein>
    <recommendedName>
        <fullName evidence="2">Heterokaryon incompatibility domain-containing protein</fullName>
    </recommendedName>
</protein>
<dbReference type="OrthoDB" id="3477286at2759"/>
<evidence type="ECO:0000256" key="1">
    <source>
        <dbReference type="SAM" id="MobiDB-lite"/>
    </source>
</evidence>
<evidence type="ECO:0000313" key="3">
    <source>
        <dbReference type="EMBL" id="OHF04070.1"/>
    </source>
</evidence>
<keyword evidence="4" id="KW-1185">Reference proteome</keyword>
<comment type="caution">
    <text evidence="3">The sequence shown here is derived from an EMBL/GenBank/DDBJ whole genome shotgun (WGS) entry which is preliminary data.</text>
</comment>
<feature type="region of interest" description="Disordered" evidence="1">
    <location>
        <begin position="477"/>
        <end position="499"/>
    </location>
</feature>
<dbReference type="EMBL" id="MJBS01000003">
    <property type="protein sequence ID" value="OHF04070.1"/>
    <property type="molecule type" value="Genomic_DNA"/>
</dbReference>